<name>A0AAD7EU59_9AGAR</name>
<feature type="region of interest" description="Disordered" evidence="1">
    <location>
        <begin position="218"/>
        <end position="266"/>
    </location>
</feature>
<gene>
    <name evidence="2" type="ORF">DFH08DRAFT_1079109</name>
</gene>
<evidence type="ECO:0000313" key="3">
    <source>
        <dbReference type="Proteomes" id="UP001218218"/>
    </source>
</evidence>
<organism evidence="2 3">
    <name type="scientific">Mycena albidolilacea</name>
    <dbReference type="NCBI Taxonomy" id="1033008"/>
    <lineage>
        <taxon>Eukaryota</taxon>
        <taxon>Fungi</taxon>
        <taxon>Dikarya</taxon>
        <taxon>Basidiomycota</taxon>
        <taxon>Agaricomycotina</taxon>
        <taxon>Agaricomycetes</taxon>
        <taxon>Agaricomycetidae</taxon>
        <taxon>Agaricales</taxon>
        <taxon>Marasmiineae</taxon>
        <taxon>Mycenaceae</taxon>
        <taxon>Mycena</taxon>
    </lineage>
</organism>
<sequence>MASPMRRRNSERKHKALGTARSTFALNPDFGYFNSQVSDKDAFRHYLSAPATEKTQAELQELSQDTTAGYKSGGSILRTDADTKPITVKVEKENYPLTPAVSRAVLPEQSLTKRARVEEDHVKIKDGSIPGPVVERVPSDRLRISLLEAEVANLRTQMLLNQQAFEHAIRELQQDWHTMRQDCINCQVRVGGLRVRMDRVEGHIDEMTVHLPGHHGWRSEVGSECDPDTTLADAEVEDGSQPVEDWTQDWSVEVDRDEKKGIATTV</sequence>
<keyword evidence="3" id="KW-1185">Reference proteome</keyword>
<comment type="caution">
    <text evidence="2">The sequence shown here is derived from an EMBL/GenBank/DDBJ whole genome shotgun (WGS) entry which is preliminary data.</text>
</comment>
<dbReference type="EMBL" id="JARIHO010000015">
    <property type="protein sequence ID" value="KAJ7349769.1"/>
    <property type="molecule type" value="Genomic_DNA"/>
</dbReference>
<reference evidence="2" key="1">
    <citation type="submission" date="2023-03" db="EMBL/GenBank/DDBJ databases">
        <title>Massive genome expansion in bonnet fungi (Mycena s.s.) driven by repeated elements and novel gene families across ecological guilds.</title>
        <authorList>
            <consortium name="Lawrence Berkeley National Laboratory"/>
            <person name="Harder C.B."/>
            <person name="Miyauchi S."/>
            <person name="Viragh M."/>
            <person name="Kuo A."/>
            <person name="Thoen E."/>
            <person name="Andreopoulos B."/>
            <person name="Lu D."/>
            <person name="Skrede I."/>
            <person name="Drula E."/>
            <person name="Henrissat B."/>
            <person name="Morin E."/>
            <person name="Kohler A."/>
            <person name="Barry K."/>
            <person name="LaButti K."/>
            <person name="Morin E."/>
            <person name="Salamov A."/>
            <person name="Lipzen A."/>
            <person name="Mereny Z."/>
            <person name="Hegedus B."/>
            <person name="Baldrian P."/>
            <person name="Stursova M."/>
            <person name="Weitz H."/>
            <person name="Taylor A."/>
            <person name="Grigoriev I.V."/>
            <person name="Nagy L.G."/>
            <person name="Martin F."/>
            <person name="Kauserud H."/>
        </authorList>
    </citation>
    <scope>NUCLEOTIDE SEQUENCE</scope>
    <source>
        <strain evidence="2">CBHHK002</strain>
    </source>
</reference>
<dbReference type="AlphaFoldDB" id="A0AAD7EU59"/>
<feature type="compositionally biased region" description="Basic and acidic residues" evidence="1">
    <location>
        <begin position="253"/>
        <end position="266"/>
    </location>
</feature>
<evidence type="ECO:0000313" key="2">
    <source>
        <dbReference type="EMBL" id="KAJ7349769.1"/>
    </source>
</evidence>
<protein>
    <submittedName>
        <fullName evidence="2">Uncharacterized protein</fullName>
    </submittedName>
</protein>
<proteinExistence type="predicted"/>
<dbReference type="Proteomes" id="UP001218218">
    <property type="component" value="Unassembled WGS sequence"/>
</dbReference>
<evidence type="ECO:0000256" key="1">
    <source>
        <dbReference type="SAM" id="MobiDB-lite"/>
    </source>
</evidence>
<accession>A0AAD7EU59</accession>